<evidence type="ECO:0000256" key="3">
    <source>
        <dbReference type="ARBA" id="ARBA00022845"/>
    </source>
</evidence>
<dbReference type="EMBL" id="BJWJ01000016">
    <property type="protein sequence ID" value="GEM04731.1"/>
    <property type="molecule type" value="Genomic_DNA"/>
</dbReference>
<organism evidence="7 8">
    <name type="scientific">Halolactibacillus miurensis</name>
    <dbReference type="NCBI Taxonomy" id="306541"/>
    <lineage>
        <taxon>Bacteria</taxon>
        <taxon>Bacillati</taxon>
        <taxon>Bacillota</taxon>
        <taxon>Bacilli</taxon>
        <taxon>Bacillales</taxon>
        <taxon>Bacillaceae</taxon>
        <taxon>Halolactibacillus</taxon>
    </lineage>
</organism>
<dbReference type="NCBIfam" id="NF002469">
    <property type="entry name" value="PRK01712.1"/>
    <property type="match status" value="1"/>
</dbReference>
<dbReference type="GO" id="GO:0006109">
    <property type="term" value="P:regulation of carbohydrate metabolic process"/>
    <property type="evidence" value="ECO:0007669"/>
    <property type="project" value="InterPro"/>
</dbReference>
<dbReference type="STRING" id="306541.SAMN05421668_11630"/>
<protein>
    <recommendedName>
        <fullName evidence="5">Translational regulator CsrA</fullName>
    </recommendedName>
</protein>
<dbReference type="RefSeq" id="WP_062321994.1">
    <property type="nucleotide sequence ID" value="NZ_BJWJ01000016.1"/>
</dbReference>
<dbReference type="SUPFAM" id="SSF117130">
    <property type="entry name" value="CsrA-like"/>
    <property type="match status" value="1"/>
</dbReference>
<gene>
    <name evidence="5 6" type="primary">csrA</name>
    <name evidence="6" type="ORF">HMI01_17190</name>
    <name evidence="7" type="ORF">SAMN05421668_11630</name>
</gene>
<dbReference type="PANTHER" id="PTHR34984:SF1">
    <property type="entry name" value="CARBON STORAGE REGULATOR"/>
    <property type="match status" value="1"/>
</dbReference>
<dbReference type="Proteomes" id="UP000199139">
    <property type="component" value="Unassembled WGS sequence"/>
</dbReference>
<comment type="function">
    <text evidence="5">A translational regulator that binds mRNA to regulate translation initiation and/or mRNA stability. Usually binds in the 5'-UTR at or near the Shine-Dalgarno sequence preventing ribosome-binding, thus repressing translation. Its main target seems to be the major flagellin gene, while its function is anatagonized by FliW.</text>
</comment>
<comment type="subcellular location">
    <subcellularLocation>
        <location evidence="5">Cytoplasm</location>
    </subcellularLocation>
</comment>
<dbReference type="HAMAP" id="MF_00167">
    <property type="entry name" value="CsrA"/>
    <property type="match status" value="1"/>
</dbReference>
<dbReference type="OrthoDB" id="9809061at2"/>
<dbReference type="GO" id="GO:0006402">
    <property type="term" value="P:mRNA catabolic process"/>
    <property type="evidence" value="ECO:0007669"/>
    <property type="project" value="InterPro"/>
</dbReference>
<dbReference type="FunFam" id="2.60.40.4380:FF:000002">
    <property type="entry name" value="Translational regulator CsrA"/>
    <property type="match status" value="1"/>
</dbReference>
<reference evidence="6 9" key="2">
    <citation type="submission" date="2019-07" db="EMBL/GenBank/DDBJ databases">
        <title>Whole genome shotgun sequence of Halolactibacillus miurensis NBRC 100873.</title>
        <authorList>
            <person name="Hosoyama A."/>
            <person name="Uohara A."/>
            <person name="Ohji S."/>
            <person name="Ichikawa N."/>
        </authorList>
    </citation>
    <scope>NUCLEOTIDE SEQUENCE [LARGE SCALE GENOMIC DNA]</scope>
    <source>
        <strain evidence="6 9">NBRC 100873</strain>
    </source>
</reference>
<evidence type="ECO:0000313" key="6">
    <source>
        <dbReference type="EMBL" id="GEM04731.1"/>
    </source>
</evidence>
<evidence type="ECO:0000256" key="4">
    <source>
        <dbReference type="ARBA" id="ARBA00022884"/>
    </source>
</evidence>
<keyword evidence="1 5" id="KW-0963">Cytoplasm</keyword>
<evidence type="ECO:0000313" key="8">
    <source>
        <dbReference type="Proteomes" id="UP000199139"/>
    </source>
</evidence>
<comment type="similarity">
    <text evidence="5">Belongs to the CsrA/RsmA family.</text>
</comment>
<accession>A0A1I6TMH8</accession>
<dbReference type="InterPro" id="IPR036107">
    <property type="entry name" value="CsrA_sf"/>
</dbReference>
<dbReference type="Pfam" id="PF02599">
    <property type="entry name" value="CsrA"/>
    <property type="match status" value="1"/>
</dbReference>
<comment type="subunit">
    <text evidence="5">Homodimer; the beta-strands of each monomer intercalate to form a hydrophobic core, while the alpha-helices form wings that extend away from the core.</text>
</comment>
<dbReference type="GO" id="GO:1902208">
    <property type="term" value="P:regulation of bacterial-type flagellum assembly"/>
    <property type="evidence" value="ECO:0007669"/>
    <property type="project" value="UniProtKB-UniRule"/>
</dbReference>
<dbReference type="AlphaFoldDB" id="A0A1I6TMH8"/>
<proteinExistence type="inferred from homology"/>
<keyword evidence="2 5" id="KW-0678">Repressor</keyword>
<dbReference type="GO" id="GO:0005829">
    <property type="term" value="C:cytosol"/>
    <property type="evidence" value="ECO:0007669"/>
    <property type="project" value="TreeGrafter"/>
</dbReference>
<reference evidence="7 8" key="1">
    <citation type="submission" date="2016-10" db="EMBL/GenBank/DDBJ databases">
        <authorList>
            <person name="de Groot N.N."/>
        </authorList>
    </citation>
    <scope>NUCLEOTIDE SEQUENCE [LARGE SCALE GENOMIC DNA]</scope>
    <source>
        <strain evidence="7 8">DSM 17074</strain>
    </source>
</reference>
<dbReference type="NCBIfam" id="TIGR00202">
    <property type="entry name" value="csrA"/>
    <property type="match status" value="1"/>
</dbReference>
<keyword evidence="9" id="KW-1185">Reference proteome</keyword>
<dbReference type="Gene3D" id="2.60.40.4380">
    <property type="entry name" value="Translational regulator CsrA"/>
    <property type="match status" value="1"/>
</dbReference>
<dbReference type="Proteomes" id="UP000321773">
    <property type="component" value="Unassembled WGS sequence"/>
</dbReference>
<dbReference type="EMBL" id="FPAI01000016">
    <property type="protein sequence ID" value="SFS90197.1"/>
    <property type="molecule type" value="Genomic_DNA"/>
</dbReference>
<dbReference type="GO" id="GO:0048027">
    <property type="term" value="F:mRNA 5'-UTR binding"/>
    <property type="evidence" value="ECO:0007669"/>
    <property type="project" value="UniProtKB-UniRule"/>
</dbReference>
<evidence type="ECO:0000256" key="5">
    <source>
        <dbReference type="HAMAP-Rule" id="MF_00167"/>
    </source>
</evidence>
<dbReference type="GO" id="GO:0044781">
    <property type="term" value="P:bacterial-type flagellum organization"/>
    <property type="evidence" value="ECO:0007669"/>
    <property type="project" value="UniProtKB-KW"/>
</dbReference>
<dbReference type="InterPro" id="IPR003751">
    <property type="entry name" value="CsrA"/>
</dbReference>
<evidence type="ECO:0000256" key="1">
    <source>
        <dbReference type="ARBA" id="ARBA00022490"/>
    </source>
</evidence>
<keyword evidence="5" id="KW-1005">Bacterial flagellum biogenesis</keyword>
<evidence type="ECO:0000313" key="7">
    <source>
        <dbReference type="EMBL" id="SFS90197.1"/>
    </source>
</evidence>
<evidence type="ECO:0000256" key="2">
    <source>
        <dbReference type="ARBA" id="ARBA00022491"/>
    </source>
</evidence>
<evidence type="ECO:0000313" key="9">
    <source>
        <dbReference type="Proteomes" id="UP000321773"/>
    </source>
</evidence>
<dbReference type="PANTHER" id="PTHR34984">
    <property type="entry name" value="CARBON STORAGE REGULATOR"/>
    <property type="match status" value="1"/>
</dbReference>
<name>A0A1I6TMH8_9BACI</name>
<keyword evidence="4 5" id="KW-0694">RNA-binding</keyword>
<dbReference type="GO" id="GO:0045947">
    <property type="term" value="P:negative regulation of translational initiation"/>
    <property type="evidence" value="ECO:0007669"/>
    <property type="project" value="UniProtKB-UniRule"/>
</dbReference>
<keyword evidence="3 5" id="KW-0810">Translation regulation</keyword>
<sequence>MLVLTRKTNQKIMIGDNIEIELLSIEGDQVKLGISAPKDIDVNRYEIYKAIQKENSIASKRIDIKKILK</sequence>